<dbReference type="GO" id="GO:0005506">
    <property type="term" value="F:iron ion binding"/>
    <property type="evidence" value="ECO:0007669"/>
    <property type="project" value="UniProtKB-ARBA"/>
</dbReference>
<comment type="caution">
    <text evidence="1">The sequence shown here is derived from an EMBL/GenBank/DDBJ whole genome shotgun (WGS) entry which is preliminary data.</text>
</comment>
<evidence type="ECO:0000313" key="1">
    <source>
        <dbReference type="EMBL" id="EDM75195.1"/>
    </source>
</evidence>
<accession>A6GG08</accession>
<dbReference type="OrthoDB" id="2560571at2"/>
<dbReference type="Gene3D" id="2.60.120.620">
    <property type="entry name" value="q2cbj1_9rhob like domain"/>
    <property type="match status" value="1"/>
</dbReference>
<organism evidence="1 2">
    <name type="scientific">Plesiocystis pacifica SIR-1</name>
    <dbReference type="NCBI Taxonomy" id="391625"/>
    <lineage>
        <taxon>Bacteria</taxon>
        <taxon>Pseudomonadati</taxon>
        <taxon>Myxococcota</taxon>
        <taxon>Polyangia</taxon>
        <taxon>Nannocystales</taxon>
        <taxon>Nannocystaceae</taxon>
        <taxon>Plesiocystis</taxon>
    </lineage>
</organism>
<dbReference type="InterPro" id="IPR008775">
    <property type="entry name" value="Phytyl_CoA_dOase-like"/>
</dbReference>
<dbReference type="SUPFAM" id="SSF51197">
    <property type="entry name" value="Clavaminate synthase-like"/>
    <property type="match status" value="1"/>
</dbReference>
<dbReference type="STRING" id="391625.PPSIR1_40999"/>
<dbReference type="EMBL" id="ABCS01000100">
    <property type="protein sequence ID" value="EDM75195.1"/>
    <property type="molecule type" value="Genomic_DNA"/>
</dbReference>
<name>A6GG08_9BACT</name>
<protein>
    <submittedName>
        <fullName evidence="1">SnoK-like protein</fullName>
    </submittedName>
</protein>
<dbReference type="GO" id="GO:0016706">
    <property type="term" value="F:2-oxoglutarate-dependent dioxygenase activity"/>
    <property type="evidence" value="ECO:0007669"/>
    <property type="project" value="UniProtKB-ARBA"/>
</dbReference>
<dbReference type="PANTHER" id="PTHR20883">
    <property type="entry name" value="PHYTANOYL-COA DIOXYGENASE DOMAIN CONTAINING 1"/>
    <property type="match status" value="1"/>
</dbReference>
<evidence type="ECO:0000313" key="2">
    <source>
        <dbReference type="Proteomes" id="UP000005801"/>
    </source>
</evidence>
<dbReference type="PANTHER" id="PTHR20883:SF46">
    <property type="entry name" value="PHYTANOYL-COA HYDROXYLASE"/>
    <property type="match status" value="1"/>
</dbReference>
<dbReference type="AlphaFoldDB" id="A6GG08"/>
<proteinExistence type="predicted"/>
<dbReference type="Proteomes" id="UP000005801">
    <property type="component" value="Unassembled WGS sequence"/>
</dbReference>
<dbReference type="eggNOG" id="COG5285">
    <property type="taxonomic scope" value="Bacteria"/>
</dbReference>
<gene>
    <name evidence="1" type="ORF">PPSIR1_40999</name>
</gene>
<dbReference type="RefSeq" id="WP_006975648.1">
    <property type="nucleotide sequence ID" value="NZ_ABCS01000100.1"/>
</dbReference>
<dbReference type="Pfam" id="PF05721">
    <property type="entry name" value="PhyH"/>
    <property type="match status" value="1"/>
</dbReference>
<keyword evidence="2" id="KW-1185">Reference proteome</keyword>
<sequence length="255" mass="28418">MLSPAQRRRYAELGWLVVPGLITRARALELARAFEVQTQRWAEAIDVPPDEYLSVVSQWTNVWERNASFKAQLFDPRAAEIAAELIDCARVRVFHDHLIAKPPLGGGTIPWHRDLPNWPVAEPRALSCWLALDDAPPDAGAMRFMPGGHRLPETSSIDFLNPAEAKQWGPRAAEAVPVPVSAGDAVFHHCLSWHCSPPNATRAWRRAYITIYLDADCTFAPERAAWHPMVRKVHAAPGLPFGDHQFPVLGGKHES</sequence>
<reference evidence="1 2" key="1">
    <citation type="submission" date="2007-06" db="EMBL/GenBank/DDBJ databases">
        <authorList>
            <person name="Shimkets L."/>
            <person name="Ferriera S."/>
            <person name="Johnson J."/>
            <person name="Kravitz S."/>
            <person name="Beeson K."/>
            <person name="Sutton G."/>
            <person name="Rogers Y.-H."/>
            <person name="Friedman R."/>
            <person name="Frazier M."/>
            <person name="Venter J.C."/>
        </authorList>
    </citation>
    <scope>NUCLEOTIDE SEQUENCE [LARGE SCALE GENOMIC DNA]</scope>
    <source>
        <strain evidence="1 2">SIR-1</strain>
    </source>
</reference>